<dbReference type="AlphaFoldDB" id="A0A2P2KJ62"/>
<reference evidence="2" key="1">
    <citation type="submission" date="2018-02" db="EMBL/GenBank/DDBJ databases">
        <title>Rhizophora mucronata_Transcriptome.</title>
        <authorList>
            <person name="Meera S.P."/>
            <person name="Sreeshan A."/>
            <person name="Augustine A."/>
        </authorList>
    </citation>
    <scope>NUCLEOTIDE SEQUENCE</scope>
    <source>
        <tissue evidence="2">Leaf</tissue>
    </source>
</reference>
<accession>A0A2P2KJ62</accession>
<keyword evidence="1" id="KW-0812">Transmembrane</keyword>
<keyword evidence="1" id="KW-1133">Transmembrane helix</keyword>
<evidence type="ECO:0000313" key="2">
    <source>
        <dbReference type="EMBL" id="MBX05757.1"/>
    </source>
</evidence>
<dbReference type="EMBL" id="GGEC01025273">
    <property type="protein sequence ID" value="MBX05757.1"/>
    <property type="molecule type" value="Transcribed_RNA"/>
</dbReference>
<feature type="transmembrane region" description="Helical" evidence="1">
    <location>
        <begin position="70"/>
        <end position="93"/>
    </location>
</feature>
<name>A0A2P2KJ62_RHIMU</name>
<keyword evidence="1" id="KW-0472">Membrane</keyword>
<evidence type="ECO:0000256" key="1">
    <source>
        <dbReference type="SAM" id="Phobius"/>
    </source>
</evidence>
<sequence>MTFKSFQGSSNFPSTSLTMHVNLENNHWGFFFLVFFLFLFFFLLLLGFFFLFFFFVLFTHDALTSLLHELYGQLFLVMQTMSSFLLVLCPLSVELSGGGGGPFK</sequence>
<protein>
    <submittedName>
        <fullName evidence="2">UPF0329 protein ECU05_1680/ECU11_0050-like</fullName>
    </submittedName>
</protein>
<organism evidence="2">
    <name type="scientific">Rhizophora mucronata</name>
    <name type="common">Asiatic mangrove</name>
    <dbReference type="NCBI Taxonomy" id="61149"/>
    <lineage>
        <taxon>Eukaryota</taxon>
        <taxon>Viridiplantae</taxon>
        <taxon>Streptophyta</taxon>
        <taxon>Embryophyta</taxon>
        <taxon>Tracheophyta</taxon>
        <taxon>Spermatophyta</taxon>
        <taxon>Magnoliopsida</taxon>
        <taxon>eudicotyledons</taxon>
        <taxon>Gunneridae</taxon>
        <taxon>Pentapetalae</taxon>
        <taxon>rosids</taxon>
        <taxon>fabids</taxon>
        <taxon>Malpighiales</taxon>
        <taxon>Rhizophoraceae</taxon>
        <taxon>Rhizophora</taxon>
    </lineage>
</organism>
<proteinExistence type="predicted"/>
<feature type="transmembrane region" description="Helical" evidence="1">
    <location>
        <begin position="28"/>
        <end position="58"/>
    </location>
</feature>